<feature type="domain" description="3-dehydroquinate synthase N-terminal" evidence="7">
    <location>
        <begin position="62"/>
        <end position="172"/>
    </location>
</feature>
<evidence type="ECO:0000256" key="4">
    <source>
        <dbReference type="ARBA" id="ARBA00023027"/>
    </source>
</evidence>
<dbReference type="Gene3D" id="1.20.1090.10">
    <property type="entry name" value="Dehydroquinate synthase-like - alpha domain"/>
    <property type="match status" value="1"/>
</dbReference>
<dbReference type="RefSeq" id="WP_004472354.1">
    <property type="nucleotide sequence ID" value="NZ_AHMU02000065.1"/>
</dbReference>
<dbReference type="SUPFAM" id="SSF56796">
    <property type="entry name" value="Dehydroquinate synthase-like"/>
    <property type="match status" value="1"/>
</dbReference>
<evidence type="ECO:0000313" key="9">
    <source>
        <dbReference type="EMBL" id="EMN20823.1"/>
    </source>
</evidence>
<evidence type="ECO:0000256" key="6">
    <source>
        <dbReference type="ARBA" id="ARBA00023285"/>
    </source>
</evidence>
<dbReference type="InterPro" id="IPR030963">
    <property type="entry name" value="DHQ_synth_fam"/>
</dbReference>
<dbReference type="CDD" id="cd08195">
    <property type="entry name" value="DHQS"/>
    <property type="match status" value="1"/>
</dbReference>
<dbReference type="Pfam" id="PF24621">
    <property type="entry name" value="DHQS_C"/>
    <property type="match status" value="1"/>
</dbReference>
<evidence type="ECO:0000313" key="10">
    <source>
        <dbReference type="Proteomes" id="UP000012106"/>
    </source>
</evidence>
<reference evidence="9 10" key="1">
    <citation type="submission" date="2013-01" db="EMBL/GenBank/DDBJ databases">
        <authorList>
            <person name="Harkins D.M."/>
            <person name="Durkin A.S."/>
            <person name="Brinkac L.M."/>
            <person name="Haft D.H."/>
            <person name="Selengut J.D."/>
            <person name="Sanka R."/>
            <person name="DePew J."/>
            <person name="Purushe J."/>
            <person name="Hartskeerl R.A."/>
            <person name="Ahmed A."/>
            <person name="van der Linden H."/>
            <person name="Goris M.G.A."/>
            <person name="Vinetz J.M."/>
            <person name="Sutton G.G."/>
            <person name="Nierman W.C."/>
            <person name="Fouts D.E."/>
        </authorList>
    </citation>
    <scope>NUCLEOTIDE SEQUENCE [LARGE SCALE GENOMIC DNA]</scope>
    <source>
        <strain evidence="9 10">MAVJ 401</strain>
    </source>
</reference>
<evidence type="ECO:0000256" key="3">
    <source>
        <dbReference type="ARBA" id="ARBA00022723"/>
    </source>
</evidence>
<accession>M6JMF9</accession>
<dbReference type="Gene3D" id="3.40.50.1970">
    <property type="match status" value="1"/>
</dbReference>
<dbReference type="PIRSF" id="PIRSF001455">
    <property type="entry name" value="DHQ_synth"/>
    <property type="match status" value="1"/>
</dbReference>
<dbReference type="AlphaFoldDB" id="M6JMF9"/>
<evidence type="ECO:0000256" key="5">
    <source>
        <dbReference type="ARBA" id="ARBA00023239"/>
    </source>
</evidence>
<protein>
    <submittedName>
        <fullName evidence="9">3-dehydroquinate synthase</fullName>
    </submittedName>
</protein>
<dbReference type="InterPro" id="IPR050071">
    <property type="entry name" value="Dehydroquinate_synthase"/>
</dbReference>
<sequence>MSKTICINSFHKNYEVVFDDDIYKLFKELVNEERFLVIDSKIYTIYFKEYIDLGLINKQVFLIDAEEQNKSIEYTQYLIQGLVANGVKRSSKIVAIGGGITQDVVCFTASILFRGISWIFIPTTLLAQADSCIGGKSSINFKNVKNLIGTFYPPDKIYISLIFLNSLTVNDIKSGVGEIYHYYFYSSSHLIHDFHLKRDEIFSDRSLFFPFIYESLSIKKEVIEIDEFDRGERRKFNYGHTFGHAIEALTNYQINHGQAVSVGMDLANFLSYKLGMLSKENYLSMKAFLKVNFPDFQFSDFQIDAYCQLLQKDKKNINANLICILSRGVGKLEVYEMELNSTNRSLILEYFHTEFIKGI</sequence>
<dbReference type="PANTHER" id="PTHR43622">
    <property type="entry name" value="3-DEHYDROQUINATE SYNTHASE"/>
    <property type="match status" value="1"/>
</dbReference>
<dbReference type="GO" id="GO:0046872">
    <property type="term" value="F:metal ion binding"/>
    <property type="evidence" value="ECO:0007669"/>
    <property type="project" value="UniProtKB-KW"/>
</dbReference>
<dbReference type="GO" id="GO:0009073">
    <property type="term" value="P:aromatic amino acid family biosynthetic process"/>
    <property type="evidence" value="ECO:0007669"/>
    <property type="project" value="InterPro"/>
</dbReference>
<gene>
    <name evidence="9" type="ORF">LEP1GSC063_3031</name>
</gene>
<organism evidence="9 10">
    <name type="scientific">Leptospira santarosai serovar Arenal str. MAVJ 401</name>
    <dbReference type="NCBI Taxonomy" id="1049976"/>
    <lineage>
        <taxon>Bacteria</taxon>
        <taxon>Pseudomonadati</taxon>
        <taxon>Spirochaetota</taxon>
        <taxon>Spirochaetia</taxon>
        <taxon>Leptospirales</taxon>
        <taxon>Leptospiraceae</taxon>
        <taxon>Leptospira</taxon>
    </lineage>
</organism>
<proteinExistence type="predicted"/>
<dbReference type="Pfam" id="PF01761">
    <property type="entry name" value="DHQ_synthase"/>
    <property type="match status" value="1"/>
</dbReference>
<dbReference type="InterPro" id="IPR030957">
    <property type="entry name" value="Put_AroB"/>
</dbReference>
<dbReference type="InterPro" id="IPR056179">
    <property type="entry name" value="DHQS_C"/>
</dbReference>
<comment type="cofactor">
    <cofactor evidence="1">
        <name>NAD(+)</name>
        <dbReference type="ChEBI" id="CHEBI:57540"/>
    </cofactor>
</comment>
<evidence type="ECO:0000256" key="1">
    <source>
        <dbReference type="ARBA" id="ARBA00001911"/>
    </source>
</evidence>
<keyword evidence="5" id="KW-0456">Lyase</keyword>
<dbReference type="PANTHER" id="PTHR43622:SF1">
    <property type="entry name" value="3-DEHYDROQUINATE SYNTHASE"/>
    <property type="match status" value="1"/>
</dbReference>
<comment type="caution">
    <text evidence="9">The sequence shown here is derived from an EMBL/GenBank/DDBJ whole genome shotgun (WGS) entry which is preliminary data.</text>
</comment>
<keyword evidence="6" id="KW-0170">Cobalt</keyword>
<comment type="cofactor">
    <cofactor evidence="2">
        <name>Co(2+)</name>
        <dbReference type="ChEBI" id="CHEBI:48828"/>
    </cofactor>
</comment>
<evidence type="ECO:0000259" key="7">
    <source>
        <dbReference type="Pfam" id="PF01761"/>
    </source>
</evidence>
<keyword evidence="4" id="KW-0520">NAD</keyword>
<dbReference type="InterPro" id="IPR030960">
    <property type="entry name" value="DHQS/DOIS_N"/>
</dbReference>
<evidence type="ECO:0000259" key="8">
    <source>
        <dbReference type="Pfam" id="PF24621"/>
    </source>
</evidence>
<dbReference type="NCBIfam" id="TIGR04425">
    <property type="entry name" value="P_lya_rel_AroB"/>
    <property type="match status" value="1"/>
</dbReference>
<dbReference type="GO" id="GO:0003856">
    <property type="term" value="F:3-dehydroquinate synthase activity"/>
    <property type="evidence" value="ECO:0007669"/>
    <property type="project" value="TreeGrafter"/>
</dbReference>
<name>M6JMF9_9LEPT</name>
<feature type="domain" description="3-dehydroquinate synthase C-terminal" evidence="8">
    <location>
        <begin position="175"/>
        <end position="316"/>
    </location>
</feature>
<dbReference type="Proteomes" id="UP000012106">
    <property type="component" value="Unassembled WGS sequence"/>
</dbReference>
<keyword evidence="3" id="KW-0479">Metal-binding</keyword>
<dbReference type="EMBL" id="AHMU02000065">
    <property type="protein sequence ID" value="EMN20823.1"/>
    <property type="molecule type" value="Genomic_DNA"/>
</dbReference>
<evidence type="ECO:0000256" key="2">
    <source>
        <dbReference type="ARBA" id="ARBA00001941"/>
    </source>
</evidence>